<dbReference type="PANTHER" id="PTHR47961:SF12">
    <property type="entry name" value="HELICASE POLQ-LIKE"/>
    <property type="match status" value="1"/>
</dbReference>
<dbReference type="Gene3D" id="3.40.50.300">
    <property type="entry name" value="P-loop containing nucleotide triphosphate hydrolases"/>
    <property type="match status" value="1"/>
</dbReference>
<dbReference type="Gene3D" id="1.10.3380.20">
    <property type="match status" value="1"/>
</dbReference>
<evidence type="ECO:0000313" key="8">
    <source>
        <dbReference type="Proteomes" id="UP000735302"/>
    </source>
</evidence>
<dbReference type="SUPFAM" id="SSF158702">
    <property type="entry name" value="Sec63 N-terminal domain-like"/>
    <property type="match status" value="1"/>
</dbReference>
<dbReference type="CDD" id="cd18795">
    <property type="entry name" value="SF2_C_Ski2"/>
    <property type="match status" value="1"/>
</dbReference>
<evidence type="ECO:0000259" key="6">
    <source>
        <dbReference type="PROSITE" id="PS51194"/>
    </source>
</evidence>
<protein>
    <submittedName>
        <fullName evidence="7">Helicase polq-like protein</fullName>
    </submittedName>
</protein>
<dbReference type="SMART" id="SM00490">
    <property type="entry name" value="HELICc"/>
    <property type="match status" value="1"/>
</dbReference>
<dbReference type="GO" id="GO:0043138">
    <property type="term" value="F:3'-5' DNA helicase activity"/>
    <property type="evidence" value="ECO:0007669"/>
    <property type="project" value="UniProtKB-EC"/>
</dbReference>
<comment type="catalytic activity">
    <reaction evidence="5">
        <text>ATP + H2O = ADP + phosphate + H(+)</text>
        <dbReference type="Rhea" id="RHEA:13065"/>
        <dbReference type="ChEBI" id="CHEBI:15377"/>
        <dbReference type="ChEBI" id="CHEBI:15378"/>
        <dbReference type="ChEBI" id="CHEBI:30616"/>
        <dbReference type="ChEBI" id="CHEBI:43474"/>
        <dbReference type="ChEBI" id="CHEBI:456216"/>
        <dbReference type="EC" id="5.6.2.4"/>
    </reaction>
</comment>
<evidence type="ECO:0000256" key="5">
    <source>
        <dbReference type="ARBA" id="ARBA00048988"/>
    </source>
</evidence>
<keyword evidence="1" id="KW-0547">Nucleotide-binding</keyword>
<reference evidence="7 8" key="1">
    <citation type="journal article" date="2021" name="Elife">
        <title>Chloroplast acquisition without the gene transfer in kleptoplastic sea slugs, Plakobranchus ocellatus.</title>
        <authorList>
            <person name="Maeda T."/>
            <person name="Takahashi S."/>
            <person name="Yoshida T."/>
            <person name="Shimamura S."/>
            <person name="Takaki Y."/>
            <person name="Nagai Y."/>
            <person name="Toyoda A."/>
            <person name="Suzuki Y."/>
            <person name="Arimoto A."/>
            <person name="Ishii H."/>
            <person name="Satoh N."/>
            <person name="Nishiyama T."/>
            <person name="Hasebe M."/>
            <person name="Maruyama T."/>
            <person name="Minagawa J."/>
            <person name="Obokata J."/>
            <person name="Shigenobu S."/>
        </authorList>
    </citation>
    <scope>NUCLEOTIDE SEQUENCE [LARGE SCALE GENOMIC DNA]</scope>
</reference>
<dbReference type="InterPro" id="IPR048960">
    <property type="entry name" value="POLQ-like_helical"/>
</dbReference>
<dbReference type="Pfam" id="PF00271">
    <property type="entry name" value="Helicase_C"/>
    <property type="match status" value="1"/>
</dbReference>
<dbReference type="Proteomes" id="UP000735302">
    <property type="component" value="Unassembled WGS sequence"/>
</dbReference>
<dbReference type="PROSITE" id="PS51194">
    <property type="entry name" value="HELICASE_CTER"/>
    <property type="match status" value="1"/>
</dbReference>
<evidence type="ECO:0000256" key="2">
    <source>
        <dbReference type="ARBA" id="ARBA00022801"/>
    </source>
</evidence>
<evidence type="ECO:0000313" key="7">
    <source>
        <dbReference type="EMBL" id="GFO24412.1"/>
    </source>
</evidence>
<dbReference type="FunFam" id="1.10.3380.20:FF:000002">
    <property type="entry name" value="helicase POLQ-like isoform X1"/>
    <property type="match status" value="1"/>
</dbReference>
<dbReference type="FunFam" id="3.40.50.300:FF:001293">
    <property type="entry name" value="helicase POLQ-like isoform X5"/>
    <property type="match status" value="1"/>
</dbReference>
<dbReference type="InterPro" id="IPR001650">
    <property type="entry name" value="Helicase_C-like"/>
</dbReference>
<dbReference type="PANTHER" id="PTHR47961">
    <property type="entry name" value="DNA POLYMERASE THETA, PUTATIVE (AFU_ORTHOLOGUE AFUA_1G05260)-RELATED"/>
    <property type="match status" value="1"/>
</dbReference>
<evidence type="ECO:0000256" key="1">
    <source>
        <dbReference type="ARBA" id="ARBA00022741"/>
    </source>
</evidence>
<gene>
    <name evidence="7" type="ORF">PoB_005091700</name>
</gene>
<keyword evidence="4" id="KW-0067">ATP-binding</keyword>
<feature type="non-terminal residue" evidence="7">
    <location>
        <position position="548"/>
    </location>
</feature>
<dbReference type="EMBL" id="BLXT01005617">
    <property type="protein sequence ID" value="GFO24412.1"/>
    <property type="molecule type" value="Genomic_DNA"/>
</dbReference>
<evidence type="ECO:0000256" key="4">
    <source>
        <dbReference type="ARBA" id="ARBA00022840"/>
    </source>
</evidence>
<dbReference type="InterPro" id="IPR050474">
    <property type="entry name" value="Hel308_SKI2-like"/>
</dbReference>
<dbReference type="GO" id="GO:0016787">
    <property type="term" value="F:hydrolase activity"/>
    <property type="evidence" value="ECO:0007669"/>
    <property type="project" value="UniProtKB-KW"/>
</dbReference>
<dbReference type="GO" id="GO:0005524">
    <property type="term" value="F:ATP binding"/>
    <property type="evidence" value="ECO:0007669"/>
    <property type="project" value="UniProtKB-KW"/>
</dbReference>
<dbReference type="InterPro" id="IPR046931">
    <property type="entry name" value="HTH_61"/>
</dbReference>
<dbReference type="SUPFAM" id="SSF52540">
    <property type="entry name" value="P-loop containing nucleoside triphosphate hydrolases"/>
    <property type="match status" value="1"/>
</dbReference>
<dbReference type="AlphaFoldDB" id="A0AAV4BZ74"/>
<keyword evidence="3 7" id="KW-0347">Helicase</keyword>
<evidence type="ECO:0000256" key="3">
    <source>
        <dbReference type="ARBA" id="ARBA00022806"/>
    </source>
</evidence>
<comment type="caution">
    <text evidence="7">The sequence shown here is derived from an EMBL/GenBank/DDBJ whole genome shotgun (WGS) entry which is preliminary data.</text>
</comment>
<keyword evidence="2" id="KW-0378">Hydrolase</keyword>
<dbReference type="Pfam" id="PF21099">
    <property type="entry name" value="POLQ_helical"/>
    <property type="match status" value="1"/>
</dbReference>
<keyword evidence="8" id="KW-1185">Reference proteome</keyword>
<organism evidence="7 8">
    <name type="scientific">Plakobranchus ocellatus</name>
    <dbReference type="NCBI Taxonomy" id="259542"/>
    <lineage>
        <taxon>Eukaryota</taxon>
        <taxon>Metazoa</taxon>
        <taxon>Spiralia</taxon>
        <taxon>Lophotrochozoa</taxon>
        <taxon>Mollusca</taxon>
        <taxon>Gastropoda</taxon>
        <taxon>Heterobranchia</taxon>
        <taxon>Euthyneura</taxon>
        <taxon>Panpulmonata</taxon>
        <taxon>Sacoglossa</taxon>
        <taxon>Placobranchoidea</taxon>
        <taxon>Plakobranchidae</taxon>
        <taxon>Plakobranchus</taxon>
    </lineage>
</organism>
<proteinExistence type="predicted"/>
<sequence length="548" mass="61513">MVILKEYVKVEDNIFSINHTASQEDEKLEHEEFITFPYSSEMLKQDPDHLLGLVMEVIPANSCLVFCSSKKNCENVALMLSKLIAKMYRHLTNVNRDKRKELLRELKQDGEGKICPVLEYTIHFGIAYHHSGLTMDERRLIEDAYSDGILCVLTCTSTLAAGVNLPAKRVILRSPYVGMSLIKYSQYKQMVGRAGRAGIDSSGESFLIVKGQDRMRIKELFTGPKDVCHSSLAYEEGKGIKSLLLSAIGLKMVTTTESAFLLLQQSLLHIQSSALSIDLTVMTRECIKYLLDQGLAIQTKAGEQSESCHLQTSSIGKATFKGSVDHAFSSQLYKDLKASELSLNLATYLHLLYLVTPYDTALTIIPSWDIYFKKFCSLSETEAKVASTIGVPENYLGLKAAGRSSKKKLCSLTVNRFYLTLMLWDLWNQRTVWEVSETFSQTRGFTQNLLSQAAAFASCVLHFCQELEEFWAYQDLLRTFVKRLAHCVETELLPLMEVPGVKLARAKQFYAAGFRTVAHLAMAEEANLVKNIEHLSRRAASQIISAAK</sequence>
<feature type="domain" description="Helicase C-terminal" evidence="6">
    <location>
        <begin position="46"/>
        <end position="244"/>
    </location>
</feature>
<name>A0AAV4BZ74_9GAST</name>
<dbReference type="Pfam" id="PF20470">
    <property type="entry name" value="HTH_61"/>
    <property type="match status" value="1"/>
</dbReference>
<accession>A0AAV4BZ74</accession>
<dbReference type="InterPro" id="IPR027417">
    <property type="entry name" value="P-loop_NTPase"/>
</dbReference>